<evidence type="ECO:0000256" key="1">
    <source>
        <dbReference type="ARBA" id="ARBA00005964"/>
    </source>
</evidence>
<evidence type="ECO:0000256" key="4">
    <source>
        <dbReference type="ARBA" id="ARBA00023157"/>
    </source>
</evidence>
<feature type="chain" id="PRO_5045011053" description="Carboxylic ester hydrolase" evidence="6">
    <location>
        <begin position="22"/>
        <end position="592"/>
    </location>
</feature>
<organism evidence="8 9">
    <name type="scientific">Nicrophorus vespilloides</name>
    <name type="common">Boreal carrion beetle</name>
    <dbReference type="NCBI Taxonomy" id="110193"/>
    <lineage>
        <taxon>Eukaryota</taxon>
        <taxon>Metazoa</taxon>
        <taxon>Ecdysozoa</taxon>
        <taxon>Arthropoda</taxon>
        <taxon>Hexapoda</taxon>
        <taxon>Insecta</taxon>
        <taxon>Pterygota</taxon>
        <taxon>Neoptera</taxon>
        <taxon>Endopterygota</taxon>
        <taxon>Coleoptera</taxon>
        <taxon>Polyphaga</taxon>
        <taxon>Staphyliniformia</taxon>
        <taxon>Silphidae</taxon>
        <taxon>Nicrophorinae</taxon>
        <taxon>Nicrophorus</taxon>
    </lineage>
</organism>
<evidence type="ECO:0000256" key="3">
    <source>
        <dbReference type="ARBA" id="ARBA00022801"/>
    </source>
</evidence>
<keyword evidence="4" id="KW-1015">Disulfide bond</keyword>
<dbReference type="InterPro" id="IPR019826">
    <property type="entry name" value="Carboxylesterase_B_AS"/>
</dbReference>
<keyword evidence="3 6" id="KW-0378">Hydrolase</keyword>
<dbReference type="Pfam" id="PF00135">
    <property type="entry name" value="COesterase"/>
    <property type="match status" value="1"/>
</dbReference>
<feature type="domain" description="Carboxylesterase type B" evidence="7">
    <location>
        <begin position="47"/>
        <end position="578"/>
    </location>
</feature>
<sequence length="592" mass="66466">MLLISSVLLLTVVQLFRWSDAQTATLSGNPPDETDKILNYARIRTVEIEIKDGKIRGRVGKTESRKKMFYGFRGLRYGEIPSRFEAAKPPRPWKGVYDATEDRASCIQIPESESGAPESEDCLYINVYTPKLLESGNETLLPVMFWIHGGAQMNGDSTYNYFGPDYFMEDDVVIVSLNFRIGVFGFLSTGDSVCPGNNGLKDIVLGMRWTQDNIRFFGGDPKRVTLFGESAGGAMAMYLAQSPLTRGKGYFSKVIAQSGNTLCPWSFQRNPRDVANRIAMATFCGLFMFDSSLMMNCLKTVDVNVLKIAGLGVFLGDSGFLIGILNGLAFAPNIEPYSPTAAVTEKSYELLSRGDIPNIPYIMGYNSEEALIVADNLTLLRPLLLQADAAPAILVPTDMHASFFDSVLNIATQIRNFYFDFAPITLNSNAKIIRYLSDHLFDRPTRESVSLISKRAPVYYYRFSYFGKLGLFASSIEGLGKVQHSAELTYMWRTNTKSFNNTDLSSFPKMDKLVRARLLKLWTNFARTGNPTPYEDVLLENKIWPEAAIKDSQDVYCMDIGEHLKVVKNPENSQYQMWKGLYKRYGKPSDTY</sequence>
<dbReference type="SUPFAM" id="SSF53474">
    <property type="entry name" value="alpha/beta-Hydrolases"/>
    <property type="match status" value="1"/>
</dbReference>
<reference evidence="9" key="1">
    <citation type="submission" date="2025-08" db="UniProtKB">
        <authorList>
            <consortium name="RefSeq"/>
        </authorList>
    </citation>
    <scope>IDENTIFICATION</scope>
</reference>
<comment type="similarity">
    <text evidence="1 6">Belongs to the type-B carboxylesterase/lipase family.</text>
</comment>
<dbReference type="GeneID" id="108556376"/>
<evidence type="ECO:0000313" key="8">
    <source>
        <dbReference type="Proteomes" id="UP000695000"/>
    </source>
</evidence>
<protein>
    <recommendedName>
        <fullName evidence="6">Carboxylic ester hydrolase</fullName>
        <ecNumber evidence="6">3.1.1.-</ecNumber>
    </recommendedName>
</protein>
<dbReference type="InterPro" id="IPR029058">
    <property type="entry name" value="AB_hydrolase_fold"/>
</dbReference>
<evidence type="ECO:0000256" key="2">
    <source>
        <dbReference type="ARBA" id="ARBA00022487"/>
    </source>
</evidence>
<gene>
    <name evidence="9" type="primary">LOC108556376</name>
</gene>
<keyword evidence="5" id="KW-0325">Glycoprotein</keyword>
<accession>A0ABM1M046</accession>
<dbReference type="Proteomes" id="UP000695000">
    <property type="component" value="Unplaced"/>
</dbReference>
<evidence type="ECO:0000259" key="7">
    <source>
        <dbReference type="Pfam" id="PF00135"/>
    </source>
</evidence>
<dbReference type="Gene3D" id="3.40.50.1820">
    <property type="entry name" value="alpha/beta hydrolase"/>
    <property type="match status" value="1"/>
</dbReference>
<dbReference type="RefSeq" id="XP_017767946.1">
    <property type="nucleotide sequence ID" value="XM_017912457.1"/>
</dbReference>
<evidence type="ECO:0000256" key="5">
    <source>
        <dbReference type="ARBA" id="ARBA00023180"/>
    </source>
</evidence>
<dbReference type="PANTHER" id="PTHR43142:SF1">
    <property type="entry name" value="CARBOXYLIC ESTER HYDROLASE"/>
    <property type="match status" value="1"/>
</dbReference>
<dbReference type="EC" id="3.1.1.-" evidence="6"/>
<dbReference type="PANTHER" id="PTHR43142">
    <property type="entry name" value="CARBOXYLIC ESTER HYDROLASE"/>
    <property type="match status" value="1"/>
</dbReference>
<dbReference type="PROSITE" id="PS00122">
    <property type="entry name" value="CARBOXYLESTERASE_B_1"/>
    <property type="match status" value="1"/>
</dbReference>
<proteinExistence type="inferred from homology"/>
<keyword evidence="2" id="KW-0719">Serine esterase</keyword>
<dbReference type="InterPro" id="IPR019819">
    <property type="entry name" value="Carboxylesterase_B_CS"/>
</dbReference>
<evidence type="ECO:0000313" key="9">
    <source>
        <dbReference type="RefSeq" id="XP_017767946.1"/>
    </source>
</evidence>
<keyword evidence="8" id="KW-1185">Reference proteome</keyword>
<feature type="signal peptide" evidence="6">
    <location>
        <begin position="1"/>
        <end position="21"/>
    </location>
</feature>
<evidence type="ECO:0000256" key="6">
    <source>
        <dbReference type="RuleBase" id="RU361235"/>
    </source>
</evidence>
<dbReference type="PROSITE" id="PS00941">
    <property type="entry name" value="CARBOXYLESTERASE_B_2"/>
    <property type="match status" value="1"/>
</dbReference>
<dbReference type="InterPro" id="IPR002018">
    <property type="entry name" value="CarbesteraseB"/>
</dbReference>
<name>A0ABM1M046_NICVS</name>
<keyword evidence="6" id="KW-0732">Signal</keyword>